<dbReference type="EMBL" id="CM055745">
    <property type="protein sequence ID" value="KAJ7997825.1"/>
    <property type="molecule type" value="Genomic_DNA"/>
</dbReference>
<dbReference type="Proteomes" id="UP001157502">
    <property type="component" value="Chromosome 18"/>
</dbReference>
<sequence>MSRRTNPGRAEDTSSWPYPLGNGLPKDRWIEVSAEKPGAPCGERHQWACASVRELTLVSAGSSSVRLVNLRELGLWRGQGEHRHA</sequence>
<protein>
    <submittedName>
        <fullName evidence="1">Uncharacterized protein</fullName>
    </submittedName>
</protein>
<name>A0ACC2G2P5_DALPE</name>
<accession>A0ACC2G2P5</accession>
<keyword evidence="2" id="KW-1185">Reference proteome</keyword>
<organism evidence="1 2">
    <name type="scientific">Dallia pectoralis</name>
    <name type="common">Alaska blackfish</name>
    <dbReference type="NCBI Taxonomy" id="75939"/>
    <lineage>
        <taxon>Eukaryota</taxon>
        <taxon>Metazoa</taxon>
        <taxon>Chordata</taxon>
        <taxon>Craniata</taxon>
        <taxon>Vertebrata</taxon>
        <taxon>Euteleostomi</taxon>
        <taxon>Actinopterygii</taxon>
        <taxon>Neopterygii</taxon>
        <taxon>Teleostei</taxon>
        <taxon>Protacanthopterygii</taxon>
        <taxon>Esociformes</taxon>
        <taxon>Umbridae</taxon>
        <taxon>Dallia</taxon>
    </lineage>
</organism>
<comment type="caution">
    <text evidence="1">The sequence shown here is derived from an EMBL/GenBank/DDBJ whole genome shotgun (WGS) entry which is preliminary data.</text>
</comment>
<reference evidence="1" key="1">
    <citation type="submission" date="2021-05" db="EMBL/GenBank/DDBJ databases">
        <authorList>
            <person name="Pan Q."/>
            <person name="Jouanno E."/>
            <person name="Zahm M."/>
            <person name="Klopp C."/>
            <person name="Cabau C."/>
            <person name="Louis A."/>
            <person name="Berthelot C."/>
            <person name="Parey E."/>
            <person name="Roest Crollius H."/>
            <person name="Montfort J."/>
            <person name="Robinson-Rechavi M."/>
            <person name="Bouchez O."/>
            <person name="Lampietro C."/>
            <person name="Lopez Roques C."/>
            <person name="Donnadieu C."/>
            <person name="Postlethwait J."/>
            <person name="Bobe J."/>
            <person name="Dillon D."/>
            <person name="Chandos A."/>
            <person name="von Hippel F."/>
            <person name="Guiguen Y."/>
        </authorList>
    </citation>
    <scope>NUCLEOTIDE SEQUENCE</scope>
    <source>
        <strain evidence="1">YG-Jan2019</strain>
    </source>
</reference>
<evidence type="ECO:0000313" key="2">
    <source>
        <dbReference type="Proteomes" id="UP001157502"/>
    </source>
</evidence>
<evidence type="ECO:0000313" key="1">
    <source>
        <dbReference type="EMBL" id="KAJ7997825.1"/>
    </source>
</evidence>
<proteinExistence type="predicted"/>
<gene>
    <name evidence="1" type="ORF">DPEC_G00216150</name>
</gene>